<evidence type="ECO:0000313" key="4">
    <source>
        <dbReference type="Proteomes" id="UP001283361"/>
    </source>
</evidence>
<dbReference type="AlphaFoldDB" id="A0AAE1CPD7"/>
<reference evidence="3" key="1">
    <citation type="journal article" date="2023" name="G3 (Bethesda)">
        <title>A reference genome for the long-term kleptoplast-retaining sea slug Elysia crispata morphotype clarki.</title>
        <authorList>
            <person name="Eastman K.E."/>
            <person name="Pendleton A.L."/>
            <person name="Shaikh M.A."/>
            <person name="Suttiyut T."/>
            <person name="Ogas R."/>
            <person name="Tomko P."/>
            <person name="Gavelis G."/>
            <person name="Widhalm J.R."/>
            <person name="Wisecaver J.H."/>
        </authorList>
    </citation>
    <scope>NUCLEOTIDE SEQUENCE</scope>
    <source>
        <strain evidence="3">ECLA1</strain>
    </source>
</reference>
<dbReference type="EMBL" id="JAWDGP010007331">
    <property type="protein sequence ID" value="KAK3725294.1"/>
    <property type="molecule type" value="Genomic_DNA"/>
</dbReference>
<dbReference type="GO" id="GO:0015347">
    <property type="term" value="F:sodium-independent organic anion transmembrane transporter activity"/>
    <property type="evidence" value="ECO:0007669"/>
    <property type="project" value="TreeGrafter"/>
</dbReference>
<dbReference type="GO" id="GO:0016323">
    <property type="term" value="C:basolateral plasma membrane"/>
    <property type="evidence" value="ECO:0007669"/>
    <property type="project" value="TreeGrafter"/>
</dbReference>
<feature type="transmembrane region" description="Helical" evidence="2">
    <location>
        <begin position="268"/>
        <end position="294"/>
    </location>
</feature>
<feature type="transmembrane region" description="Helical" evidence="2">
    <location>
        <begin position="629"/>
        <end position="649"/>
    </location>
</feature>
<keyword evidence="2" id="KW-1133">Transmembrane helix</keyword>
<dbReference type="GO" id="GO:0043252">
    <property type="term" value="P:sodium-independent organic anion transport"/>
    <property type="evidence" value="ECO:0007669"/>
    <property type="project" value="TreeGrafter"/>
</dbReference>
<dbReference type="Proteomes" id="UP001283361">
    <property type="component" value="Unassembled WGS sequence"/>
</dbReference>
<sequence length="807" mass="88241">MAETFKVSRKDNIDELGVAQAPCATPENVDLEVHHSHSLSNSDNLNVDSFHSFGGDDACRCGYGRWRPDCLQALNRPGVLVAFLASYSFVLGFLVNGVHNVNISSIERRFSLSSTQMGLISSFFDISGSTVALIIGYFGSGKRKPRLLVITTFISALGSLIMSSPHFLSESYKLGTATNQMLCKIESINHVDSSLAPSVLHSSLLSPPDRTVGQKGEFAMGYTLSGQSIGNQTVNMEEDPSTENVLNSHSCLHDSSDKDGSEGNLGTFVFYLFALSQLLHGVGGTALFTVGASLLDDSVEAQRTPLFLGFIYGANIIGSGIGYFVGGQLLQIYVDVDMFGSRNEAPSGLTDQDTRWVGAWWIGPFLAGLLQLLLCLPLSVYGFELPQARKVRLHRVSQAHCASSSPASPSDFQPSLSWASLQHWAKLSWDILRNPCFTFVTLGMTTEAMFVSGSAAFLPKIIENDFNINASLAAYVSGLTVMPAAIFGLIFGGYLAKRFKFTITDILKFTITFCSLGAIGCLVLWIKCEPPDIYGVHKHYKRHVSSSEIKGIMLLDSCNKECYCETNFYEPVCSQEAGIFFSPCFAGCTMKDGNQYSDCSCVKLNHSHANTSWLKESQLSSENCRQSCFLLWVFAPLLFLGMCATFMPIAPCDTVQLRCVPEEHKLYAQGMKTLVIRLLGSFMGPIVMGRLLDSSCWVWREKCDEKLSCWIYDSDDLILSVFLFVISLKMGTIIFTSLALHFYRPPSSTQPEGKQELKAIGEKGLLKNEIAAANAEGVLESMVNSSVNGASSGDGLVIQDKEIVVKF</sequence>
<dbReference type="InterPro" id="IPR036259">
    <property type="entry name" value="MFS_trans_sf"/>
</dbReference>
<feature type="transmembrane region" description="Helical" evidence="2">
    <location>
        <begin position="674"/>
        <end position="692"/>
    </location>
</feature>
<keyword evidence="2" id="KW-0406">Ion transport</keyword>
<gene>
    <name evidence="3" type="ORF">RRG08_005354</name>
</gene>
<dbReference type="InterPro" id="IPR004156">
    <property type="entry name" value="OATP"/>
</dbReference>
<keyword evidence="2" id="KW-0472">Membrane</keyword>
<dbReference type="Gene3D" id="1.20.1250.20">
    <property type="entry name" value="MFS general substrate transporter like domains"/>
    <property type="match status" value="1"/>
</dbReference>
<feature type="transmembrane region" description="Helical" evidence="2">
    <location>
        <begin position="717"/>
        <end position="740"/>
    </location>
</feature>
<dbReference type="NCBIfam" id="TIGR00805">
    <property type="entry name" value="oat"/>
    <property type="match status" value="1"/>
</dbReference>
<evidence type="ECO:0000313" key="3">
    <source>
        <dbReference type="EMBL" id="KAK3725294.1"/>
    </source>
</evidence>
<feature type="transmembrane region" description="Helical" evidence="2">
    <location>
        <begin position="119"/>
        <end position="140"/>
    </location>
</feature>
<feature type="transmembrane region" description="Helical" evidence="2">
    <location>
        <begin position="359"/>
        <end position="383"/>
    </location>
</feature>
<comment type="subcellular location">
    <subcellularLocation>
        <location evidence="2">Cell membrane</location>
        <topology evidence="2">Multi-pass membrane protein</topology>
    </subcellularLocation>
</comment>
<keyword evidence="2" id="KW-0813">Transport</keyword>
<keyword evidence="2" id="KW-0812">Transmembrane</keyword>
<keyword evidence="4" id="KW-1185">Reference proteome</keyword>
<evidence type="ECO:0000256" key="2">
    <source>
        <dbReference type="RuleBase" id="RU362056"/>
    </source>
</evidence>
<feature type="transmembrane region" description="Helical" evidence="2">
    <location>
        <begin position="147"/>
        <end position="168"/>
    </location>
</feature>
<comment type="caution">
    <text evidence="3">The sequence shown here is derived from an EMBL/GenBank/DDBJ whole genome shotgun (WGS) entry which is preliminary data.</text>
</comment>
<feature type="transmembrane region" description="Helical" evidence="2">
    <location>
        <begin position="306"/>
        <end position="325"/>
    </location>
</feature>
<name>A0AAE1CPD7_9GAST</name>
<comment type="similarity">
    <text evidence="2">Belongs to the organo anion transporter (TC 2.A.60) family.</text>
</comment>
<feature type="transmembrane region" description="Helical" evidence="2">
    <location>
        <begin position="79"/>
        <end position="99"/>
    </location>
</feature>
<proteinExistence type="inferred from homology"/>
<dbReference type="SUPFAM" id="SSF103473">
    <property type="entry name" value="MFS general substrate transporter"/>
    <property type="match status" value="1"/>
</dbReference>
<feature type="transmembrane region" description="Helical" evidence="2">
    <location>
        <begin position="506"/>
        <end position="526"/>
    </location>
</feature>
<feature type="transmembrane region" description="Helical" evidence="2">
    <location>
        <begin position="470"/>
        <end position="494"/>
    </location>
</feature>
<evidence type="ECO:0000256" key="1">
    <source>
        <dbReference type="ARBA" id="ARBA00023157"/>
    </source>
</evidence>
<protein>
    <recommendedName>
        <fullName evidence="2">Solute carrier organic anion transporter family member</fullName>
    </recommendedName>
</protein>
<dbReference type="Pfam" id="PF03137">
    <property type="entry name" value="OATP"/>
    <property type="match status" value="1"/>
</dbReference>
<dbReference type="PANTHER" id="PTHR11388">
    <property type="entry name" value="ORGANIC ANION TRANSPORTER"/>
    <property type="match status" value="1"/>
</dbReference>
<organism evidence="3 4">
    <name type="scientific">Elysia crispata</name>
    <name type="common">lettuce slug</name>
    <dbReference type="NCBI Taxonomy" id="231223"/>
    <lineage>
        <taxon>Eukaryota</taxon>
        <taxon>Metazoa</taxon>
        <taxon>Spiralia</taxon>
        <taxon>Lophotrochozoa</taxon>
        <taxon>Mollusca</taxon>
        <taxon>Gastropoda</taxon>
        <taxon>Heterobranchia</taxon>
        <taxon>Euthyneura</taxon>
        <taxon>Panpulmonata</taxon>
        <taxon>Sacoglossa</taxon>
        <taxon>Placobranchoidea</taxon>
        <taxon>Plakobranchidae</taxon>
        <taxon>Elysia</taxon>
    </lineage>
</organism>
<feature type="transmembrane region" description="Helical" evidence="2">
    <location>
        <begin position="436"/>
        <end position="458"/>
    </location>
</feature>
<dbReference type="GO" id="GO:0006811">
    <property type="term" value="P:monoatomic ion transport"/>
    <property type="evidence" value="ECO:0007669"/>
    <property type="project" value="UniProtKB-KW"/>
</dbReference>
<dbReference type="PANTHER" id="PTHR11388:SF100">
    <property type="entry name" value="SOLUTE CARRIER ORGANIC ANION TRANSPORTER FAMILY MEMBER 4A1"/>
    <property type="match status" value="1"/>
</dbReference>
<keyword evidence="1" id="KW-1015">Disulfide bond</keyword>
<accession>A0AAE1CPD7</accession>